<proteinExistence type="predicted"/>
<dbReference type="SUPFAM" id="SSF55174">
    <property type="entry name" value="Alpha-L RNA-binding motif"/>
    <property type="match status" value="1"/>
</dbReference>
<keyword evidence="1" id="KW-0694">RNA-binding</keyword>
<keyword evidence="3" id="KW-1185">Reference proteome</keyword>
<sequence length="67" mass="7580">MKIQIHTDYITLGQLLKLADVIQSGGEAKIAVKTLPIQVNGEPENRRGRKLYKNDEIIINEKHITIV</sequence>
<evidence type="ECO:0000313" key="2">
    <source>
        <dbReference type="EMBL" id="MXQ72641.1"/>
    </source>
</evidence>
<dbReference type="Proteomes" id="UP000434036">
    <property type="component" value="Unassembled WGS sequence"/>
</dbReference>
<dbReference type="PROSITE" id="PS50889">
    <property type="entry name" value="S4"/>
    <property type="match status" value="1"/>
</dbReference>
<evidence type="ECO:0000256" key="1">
    <source>
        <dbReference type="PROSITE-ProRule" id="PRU00182"/>
    </source>
</evidence>
<accession>A0A6N8U424</accession>
<dbReference type="NCBIfam" id="TIGR02988">
    <property type="entry name" value="YaaA_near_RecF"/>
    <property type="match status" value="1"/>
</dbReference>
<dbReference type="AlphaFoldDB" id="A0A6N8U424"/>
<dbReference type="Gene3D" id="3.10.290.10">
    <property type="entry name" value="RNA-binding S4 domain"/>
    <property type="match status" value="1"/>
</dbReference>
<reference evidence="2 3" key="2">
    <citation type="submission" date="2020-01" db="EMBL/GenBank/DDBJ databases">
        <title>Clostridiaceae sp. nov. isolated from the gut of human by culturomics.</title>
        <authorList>
            <person name="Chang Y."/>
        </authorList>
    </citation>
    <scope>NUCLEOTIDE SEQUENCE [LARGE SCALE GENOMIC DNA]</scope>
    <source>
        <strain evidence="2 3">DONG20-135</strain>
    </source>
</reference>
<reference evidence="2 3" key="1">
    <citation type="submission" date="2019-12" db="EMBL/GenBank/DDBJ databases">
        <authorList>
            <person name="Yang R."/>
        </authorList>
    </citation>
    <scope>NUCLEOTIDE SEQUENCE [LARGE SCALE GENOMIC DNA]</scope>
    <source>
        <strain evidence="2 3">DONG20-135</strain>
    </source>
</reference>
<dbReference type="Pfam" id="PF13275">
    <property type="entry name" value="S4_2"/>
    <property type="match status" value="1"/>
</dbReference>
<organism evidence="2 3">
    <name type="scientific">Copranaerobaculum intestinale</name>
    <dbReference type="NCBI Taxonomy" id="2692629"/>
    <lineage>
        <taxon>Bacteria</taxon>
        <taxon>Bacillati</taxon>
        <taxon>Bacillota</taxon>
        <taxon>Erysipelotrichia</taxon>
        <taxon>Erysipelotrichales</taxon>
        <taxon>Erysipelotrichaceae</taxon>
        <taxon>Copranaerobaculum</taxon>
    </lineage>
</organism>
<dbReference type="EMBL" id="WUUQ01000001">
    <property type="protein sequence ID" value="MXQ72641.1"/>
    <property type="molecule type" value="Genomic_DNA"/>
</dbReference>
<protein>
    <submittedName>
        <fullName evidence="2">S4 domain-containing protein YaaA</fullName>
    </submittedName>
</protein>
<gene>
    <name evidence="2" type="primary">yaaA</name>
    <name evidence="2" type="ORF">GSF08_01615</name>
</gene>
<dbReference type="InterPro" id="IPR036986">
    <property type="entry name" value="S4_RNA-bd_sf"/>
</dbReference>
<dbReference type="GO" id="GO:0003723">
    <property type="term" value="F:RNA binding"/>
    <property type="evidence" value="ECO:0007669"/>
    <property type="project" value="UniProtKB-KW"/>
</dbReference>
<comment type="caution">
    <text evidence="2">The sequence shown here is derived from an EMBL/GenBank/DDBJ whole genome shotgun (WGS) entry which is preliminary data.</text>
</comment>
<name>A0A6N8U424_9FIRM</name>
<dbReference type="InterPro" id="IPR014330">
    <property type="entry name" value="RNA-bd_S4-rel_YaaA"/>
</dbReference>
<evidence type="ECO:0000313" key="3">
    <source>
        <dbReference type="Proteomes" id="UP000434036"/>
    </source>
</evidence>